<dbReference type="EMBL" id="GBXM01031199">
    <property type="protein sequence ID" value="JAH77378.1"/>
    <property type="molecule type" value="Transcribed_RNA"/>
</dbReference>
<evidence type="ECO:0000313" key="1">
    <source>
        <dbReference type="EMBL" id="JAH77378.1"/>
    </source>
</evidence>
<proteinExistence type="predicted"/>
<dbReference type="AlphaFoldDB" id="A0A0E9VJI4"/>
<reference evidence="1" key="1">
    <citation type="submission" date="2014-11" db="EMBL/GenBank/DDBJ databases">
        <authorList>
            <person name="Amaro Gonzalez C."/>
        </authorList>
    </citation>
    <scope>NUCLEOTIDE SEQUENCE</scope>
</reference>
<protein>
    <submittedName>
        <fullName evidence="1">Uncharacterized protein</fullName>
    </submittedName>
</protein>
<name>A0A0E9VJI4_ANGAN</name>
<accession>A0A0E9VJI4</accession>
<reference evidence="1" key="2">
    <citation type="journal article" date="2015" name="Fish Shellfish Immunol.">
        <title>Early steps in the European eel (Anguilla anguilla)-Vibrio vulnificus interaction in the gills: Role of the RtxA13 toxin.</title>
        <authorList>
            <person name="Callol A."/>
            <person name="Pajuelo D."/>
            <person name="Ebbesson L."/>
            <person name="Teles M."/>
            <person name="MacKenzie S."/>
            <person name="Amaro C."/>
        </authorList>
    </citation>
    <scope>NUCLEOTIDE SEQUENCE</scope>
</reference>
<organism evidence="1">
    <name type="scientific">Anguilla anguilla</name>
    <name type="common">European freshwater eel</name>
    <name type="synonym">Muraena anguilla</name>
    <dbReference type="NCBI Taxonomy" id="7936"/>
    <lineage>
        <taxon>Eukaryota</taxon>
        <taxon>Metazoa</taxon>
        <taxon>Chordata</taxon>
        <taxon>Craniata</taxon>
        <taxon>Vertebrata</taxon>
        <taxon>Euteleostomi</taxon>
        <taxon>Actinopterygii</taxon>
        <taxon>Neopterygii</taxon>
        <taxon>Teleostei</taxon>
        <taxon>Anguilliformes</taxon>
        <taxon>Anguillidae</taxon>
        <taxon>Anguilla</taxon>
    </lineage>
</organism>
<sequence length="23" mass="2597">MCSQVPLVQGPQILNPQTQEVTW</sequence>